<dbReference type="AlphaFoldDB" id="A0A1F6W6R5"/>
<sequence length="162" mass="19348">MKKGIPIGNLTSQIFANIYMNVFDQFIKHDLKVKYYARYTDDFIIVSEDKNYLEKLLLPIQLFLKEKLKLELHPSKVSIRKYHQGIDFLGYVALPHHIALRTKTKKRMMWKLKNKMTDYKNKKINEATLLATFQSYLGILSHANAYKLSQEIQNKFWFWLNE</sequence>
<dbReference type="InterPro" id="IPR000477">
    <property type="entry name" value="RT_dom"/>
</dbReference>
<evidence type="ECO:0000313" key="3">
    <source>
        <dbReference type="Proteomes" id="UP000178374"/>
    </source>
</evidence>
<dbReference type="EMBL" id="MFUA01000007">
    <property type="protein sequence ID" value="OGI77502.1"/>
    <property type="molecule type" value="Genomic_DNA"/>
</dbReference>
<gene>
    <name evidence="2" type="ORF">A3B85_01435</name>
</gene>
<dbReference type="PANTHER" id="PTHR34047:SF8">
    <property type="entry name" value="PROTEIN YKFC"/>
    <property type="match status" value="1"/>
</dbReference>
<name>A0A1F6W6R5_9BACT</name>
<evidence type="ECO:0000259" key="1">
    <source>
        <dbReference type="PROSITE" id="PS50878"/>
    </source>
</evidence>
<organism evidence="2 3">
    <name type="scientific">Candidatus Nomurabacteria bacterium RIFCSPHIGHO2_02_FULL_37_13</name>
    <dbReference type="NCBI Taxonomy" id="1801750"/>
    <lineage>
        <taxon>Bacteria</taxon>
        <taxon>Candidatus Nomuraibacteriota</taxon>
    </lineage>
</organism>
<dbReference type="PANTHER" id="PTHR34047">
    <property type="entry name" value="NUCLEAR INTRON MATURASE 1, MITOCHONDRIAL-RELATED"/>
    <property type="match status" value="1"/>
</dbReference>
<dbReference type="InterPro" id="IPR051083">
    <property type="entry name" value="GrpII_Intron_Splice-Mob/Def"/>
</dbReference>
<dbReference type="SUPFAM" id="SSF56672">
    <property type="entry name" value="DNA/RNA polymerases"/>
    <property type="match status" value="1"/>
</dbReference>
<dbReference type="Pfam" id="PF00078">
    <property type="entry name" value="RVT_1"/>
    <property type="match status" value="1"/>
</dbReference>
<dbReference type="CDD" id="cd01646">
    <property type="entry name" value="RT_Bac_retron_I"/>
    <property type="match status" value="1"/>
</dbReference>
<proteinExistence type="predicted"/>
<dbReference type="Proteomes" id="UP000178374">
    <property type="component" value="Unassembled WGS sequence"/>
</dbReference>
<protein>
    <recommendedName>
        <fullName evidence="1">Reverse transcriptase domain-containing protein</fullName>
    </recommendedName>
</protein>
<dbReference type="PROSITE" id="PS50878">
    <property type="entry name" value="RT_POL"/>
    <property type="match status" value="1"/>
</dbReference>
<evidence type="ECO:0000313" key="2">
    <source>
        <dbReference type="EMBL" id="OGI77502.1"/>
    </source>
</evidence>
<reference evidence="2 3" key="1">
    <citation type="journal article" date="2016" name="Nat. Commun.">
        <title>Thousands of microbial genomes shed light on interconnected biogeochemical processes in an aquifer system.</title>
        <authorList>
            <person name="Anantharaman K."/>
            <person name="Brown C.T."/>
            <person name="Hug L.A."/>
            <person name="Sharon I."/>
            <person name="Castelle C.J."/>
            <person name="Probst A.J."/>
            <person name="Thomas B.C."/>
            <person name="Singh A."/>
            <person name="Wilkins M.J."/>
            <person name="Karaoz U."/>
            <person name="Brodie E.L."/>
            <person name="Williams K.H."/>
            <person name="Hubbard S.S."/>
            <person name="Banfield J.F."/>
        </authorList>
    </citation>
    <scope>NUCLEOTIDE SEQUENCE [LARGE SCALE GENOMIC DNA]</scope>
</reference>
<dbReference type="InterPro" id="IPR043502">
    <property type="entry name" value="DNA/RNA_pol_sf"/>
</dbReference>
<feature type="domain" description="Reverse transcriptase" evidence="1">
    <location>
        <begin position="1"/>
        <end position="93"/>
    </location>
</feature>
<accession>A0A1F6W6R5</accession>
<dbReference type="STRING" id="1801750.A3B85_01435"/>
<comment type="caution">
    <text evidence="2">The sequence shown here is derived from an EMBL/GenBank/DDBJ whole genome shotgun (WGS) entry which is preliminary data.</text>
</comment>